<evidence type="ECO:0000313" key="3">
    <source>
        <dbReference type="Proteomes" id="UP000588017"/>
    </source>
</evidence>
<dbReference type="AlphaFoldDB" id="A0A841K313"/>
<evidence type="ECO:0000256" key="1">
    <source>
        <dbReference type="SAM" id="MobiDB-lite"/>
    </source>
</evidence>
<reference evidence="2 3" key="1">
    <citation type="submission" date="2020-08" db="EMBL/GenBank/DDBJ databases">
        <title>Genomic Encyclopedia of Type Strains, Phase IV (KMG-IV): sequencing the most valuable type-strain genomes for metagenomic binning, comparative biology and taxonomic classification.</title>
        <authorList>
            <person name="Goeker M."/>
        </authorList>
    </citation>
    <scope>NUCLEOTIDE SEQUENCE [LARGE SCALE GENOMIC DNA]</scope>
    <source>
        <strain evidence="2 3">DSM 101465</strain>
    </source>
</reference>
<organism evidence="2 3">
    <name type="scientific">Chelatococcus composti</name>
    <dbReference type="NCBI Taxonomy" id="1743235"/>
    <lineage>
        <taxon>Bacteria</taxon>
        <taxon>Pseudomonadati</taxon>
        <taxon>Pseudomonadota</taxon>
        <taxon>Alphaproteobacteria</taxon>
        <taxon>Hyphomicrobiales</taxon>
        <taxon>Chelatococcaceae</taxon>
        <taxon>Chelatococcus</taxon>
    </lineage>
</organism>
<gene>
    <name evidence="2" type="ORF">HNQ73_000489</name>
</gene>
<proteinExistence type="predicted"/>
<name>A0A841K313_9HYPH</name>
<evidence type="ECO:0000313" key="2">
    <source>
        <dbReference type="EMBL" id="MBB6166881.1"/>
    </source>
</evidence>
<accession>A0A841K313</accession>
<dbReference type="RefSeq" id="WP_183331872.1">
    <property type="nucleotide sequence ID" value="NZ_BMHX01000001.1"/>
</dbReference>
<keyword evidence="3" id="KW-1185">Reference proteome</keyword>
<feature type="region of interest" description="Disordered" evidence="1">
    <location>
        <begin position="1"/>
        <end position="22"/>
    </location>
</feature>
<protein>
    <submittedName>
        <fullName evidence="2">Uncharacterized protein</fullName>
    </submittedName>
</protein>
<dbReference type="EMBL" id="JACHEH010000001">
    <property type="protein sequence ID" value="MBB6166881.1"/>
    <property type="molecule type" value="Genomic_DNA"/>
</dbReference>
<sequence>MTRAKGASAGVDPCKARRRTSGPAQGEALGIFEGDPLYRASLDGAEYEALLAAAGFRVLGHVVDDPSCGGHTAWLAARD</sequence>
<dbReference type="Proteomes" id="UP000588017">
    <property type="component" value="Unassembled WGS sequence"/>
</dbReference>
<comment type="caution">
    <text evidence="2">The sequence shown here is derived from an EMBL/GenBank/DDBJ whole genome shotgun (WGS) entry which is preliminary data.</text>
</comment>